<dbReference type="EMBL" id="SPLM01000076">
    <property type="protein sequence ID" value="TMW61416.1"/>
    <property type="molecule type" value="Genomic_DNA"/>
</dbReference>
<proteinExistence type="predicted"/>
<sequence>MSRALTQLMGDTIELQVTQRARIFFPRAPSARFVHGSALKQPELSESGVNRVQKAMRDARDVMATIERDDPENGFDYTLQRLEHAVEAIEEQSKPSYVGSSECGGRVSLRFIAFELHVTHLVGSDTNFPVN</sequence>
<reference evidence="1" key="1">
    <citation type="submission" date="2019-03" db="EMBL/GenBank/DDBJ databases">
        <title>Long read genome sequence of the mycoparasitic Pythium oligandrum ATCC 38472 isolated from sugarbeet rhizosphere.</title>
        <authorList>
            <person name="Gaulin E."/>
        </authorList>
    </citation>
    <scope>NUCLEOTIDE SEQUENCE</scope>
    <source>
        <strain evidence="1">ATCC 38472_TT</strain>
    </source>
</reference>
<evidence type="ECO:0000313" key="1">
    <source>
        <dbReference type="EMBL" id="TMW61416.1"/>
    </source>
</evidence>
<gene>
    <name evidence="1" type="ORF">Poli38472_012607</name>
</gene>
<evidence type="ECO:0000313" key="2">
    <source>
        <dbReference type="Proteomes" id="UP000794436"/>
    </source>
</evidence>
<organism evidence="1 2">
    <name type="scientific">Pythium oligandrum</name>
    <name type="common">Mycoparasitic fungus</name>
    <dbReference type="NCBI Taxonomy" id="41045"/>
    <lineage>
        <taxon>Eukaryota</taxon>
        <taxon>Sar</taxon>
        <taxon>Stramenopiles</taxon>
        <taxon>Oomycota</taxon>
        <taxon>Peronosporomycetes</taxon>
        <taxon>Pythiales</taxon>
        <taxon>Pythiaceae</taxon>
        <taxon>Pythium</taxon>
    </lineage>
</organism>
<keyword evidence="2" id="KW-1185">Reference proteome</keyword>
<comment type="caution">
    <text evidence="1">The sequence shown here is derived from an EMBL/GenBank/DDBJ whole genome shotgun (WGS) entry which is preliminary data.</text>
</comment>
<protein>
    <submittedName>
        <fullName evidence="1">Uncharacterized protein</fullName>
    </submittedName>
</protein>
<accession>A0A8K1CDJ0</accession>
<dbReference type="Proteomes" id="UP000794436">
    <property type="component" value="Unassembled WGS sequence"/>
</dbReference>
<name>A0A8K1CDJ0_PYTOL</name>
<dbReference type="AlphaFoldDB" id="A0A8K1CDJ0"/>